<dbReference type="InParanoid" id="A0A409WTF6"/>
<dbReference type="AlphaFoldDB" id="A0A409WTF6"/>
<evidence type="ECO:0000313" key="2">
    <source>
        <dbReference type="Proteomes" id="UP000284706"/>
    </source>
</evidence>
<dbReference type="STRING" id="231916.A0A409WTF6"/>
<dbReference type="EMBL" id="NHYE01004830">
    <property type="protein sequence ID" value="PPQ81759.1"/>
    <property type="molecule type" value="Genomic_DNA"/>
</dbReference>
<evidence type="ECO:0000313" key="1">
    <source>
        <dbReference type="EMBL" id="PPQ81759.1"/>
    </source>
</evidence>
<proteinExistence type="predicted"/>
<reference evidence="1 2" key="1">
    <citation type="journal article" date="2018" name="Evol. Lett.">
        <title>Horizontal gene cluster transfer increased hallucinogenic mushroom diversity.</title>
        <authorList>
            <person name="Reynolds H.T."/>
            <person name="Vijayakumar V."/>
            <person name="Gluck-Thaler E."/>
            <person name="Korotkin H.B."/>
            <person name="Matheny P.B."/>
            <person name="Slot J.C."/>
        </authorList>
    </citation>
    <scope>NUCLEOTIDE SEQUENCE [LARGE SCALE GENOMIC DNA]</scope>
    <source>
        <strain evidence="1 2">SRW20</strain>
    </source>
</reference>
<accession>A0A409WTF6</accession>
<gene>
    <name evidence="1" type="ORF">CVT26_007392</name>
</gene>
<dbReference type="Proteomes" id="UP000284706">
    <property type="component" value="Unassembled WGS sequence"/>
</dbReference>
<name>A0A409WTF6_9AGAR</name>
<dbReference type="OrthoDB" id="3270451at2759"/>
<protein>
    <submittedName>
        <fullName evidence="1">Uncharacterized protein</fullName>
    </submittedName>
</protein>
<organism evidence="1 2">
    <name type="scientific">Gymnopilus dilepis</name>
    <dbReference type="NCBI Taxonomy" id="231916"/>
    <lineage>
        <taxon>Eukaryota</taxon>
        <taxon>Fungi</taxon>
        <taxon>Dikarya</taxon>
        <taxon>Basidiomycota</taxon>
        <taxon>Agaricomycotina</taxon>
        <taxon>Agaricomycetes</taxon>
        <taxon>Agaricomycetidae</taxon>
        <taxon>Agaricales</taxon>
        <taxon>Agaricineae</taxon>
        <taxon>Hymenogastraceae</taxon>
        <taxon>Gymnopilus</taxon>
    </lineage>
</organism>
<sequence>MSAISNALSTTISMSLNVSFFPKEIYCNFTRANQPHALYCKDSAIIQGGYFYLTGLMAATSCGIVCDFISRRSSPDVYRRYYPRLLRSVIDFYRLGLLEHKISPLEKSYEHLPKIHTFAGLSDLLSICSLLVLANVLDMRTYSAPNQSFGATIGDSQLSLMDQFDRNDIPTKERLYMAYARGLALSTMQWVRELCEITSPDGKVILDFPFKYLIYHLVALLRFKKAAEERLSTPSEHCNLVLLRRQIENVVKCDQTLMHYWSEVGRHVDDMCFAELLRPGHSVRWRDRPQRELVTRDLLSKGITPLDVRFWKGEMARRSQDLQMIN</sequence>
<comment type="caution">
    <text evidence="1">The sequence shown here is derived from an EMBL/GenBank/DDBJ whole genome shotgun (WGS) entry which is preliminary data.</text>
</comment>
<keyword evidence="2" id="KW-1185">Reference proteome</keyword>